<feature type="compositionally biased region" description="Basic and acidic residues" evidence="1">
    <location>
        <begin position="218"/>
        <end position="228"/>
    </location>
</feature>
<dbReference type="EMBL" id="JANPWB010000009">
    <property type="protein sequence ID" value="KAJ1148331.1"/>
    <property type="molecule type" value="Genomic_DNA"/>
</dbReference>
<proteinExistence type="predicted"/>
<sequence>MSTAASPCPGSSALYREKTEVEKKKNTQEMGRSSSKKGRKESRSSKKGGKQQEDAREESGAEEEEECSKEERAWKYTDPGAGRGPTEVTLDNAPRLQSKSVFTVDYYASRQLLPGLVNWIKNLAERCASASWGRVSEGLSWWKETSHARALGGNKCICRAALPVAAACASDGHFGWGPRAVRAAGPQSARKLQQEPRGSSPCARAGARGLEEEQVQPSREDNGQRARAETNASGTVCAPSQLPALSRAHCPGHYV</sequence>
<evidence type="ECO:0000313" key="2">
    <source>
        <dbReference type="EMBL" id="KAJ1148331.1"/>
    </source>
</evidence>
<dbReference type="Proteomes" id="UP001066276">
    <property type="component" value="Chromosome 5"/>
</dbReference>
<evidence type="ECO:0000313" key="3">
    <source>
        <dbReference type="Proteomes" id="UP001066276"/>
    </source>
</evidence>
<dbReference type="AlphaFoldDB" id="A0AAV7RA75"/>
<feature type="region of interest" description="Disordered" evidence="1">
    <location>
        <begin position="185"/>
        <end position="238"/>
    </location>
</feature>
<feature type="compositionally biased region" description="Basic and acidic residues" evidence="1">
    <location>
        <begin position="15"/>
        <end position="27"/>
    </location>
</feature>
<evidence type="ECO:0000256" key="1">
    <source>
        <dbReference type="SAM" id="MobiDB-lite"/>
    </source>
</evidence>
<accession>A0AAV7RA75</accession>
<keyword evidence="3" id="KW-1185">Reference proteome</keyword>
<feature type="compositionally biased region" description="Basic residues" evidence="1">
    <location>
        <begin position="34"/>
        <end position="49"/>
    </location>
</feature>
<feature type="compositionally biased region" description="Basic and acidic residues" evidence="1">
    <location>
        <begin position="50"/>
        <end position="59"/>
    </location>
</feature>
<feature type="region of interest" description="Disordered" evidence="1">
    <location>
        <begin position="1"/>
        <end position="92"/>
    </location>
</feature>
<organism evidence="2 3">
    <name type="scientific">Pleurodeles waltl</name>
    <name type="common">Iberian ribbed newt</name>
    <dbReference type="NCBI Taxonomy" id="8319"/>
    <lineage>
        <taxon>Eukaryota</taxon>
        <taxon>Metazoa</taxon>
        <taxon>Chordata</taxon>
        <taxon>Craniata</taxon>
        <taxon>Vertebrata</taxon>
        <taxon>Euteleostomi</taxon>
        <taxon>Amphibia</taxon>
        <taxon>Batrachia</taxon>
        <taxon>Caudata</taxon>
        <taxon>Salamandroidea</taxon>
        <taxon>Salamandridae</taxon>
        <taxon>Pleurodelinae</taxon>
        <taxon>Pleurodeles</taxon>
    </lineage>
</organism>
<comment type="caution">
    <text evidence="2">The sequence shown here is derived from an EMBL/GenBank/DDBJ whole genome shotgun (WGS) entry which is preliminary data.</text>
</comment>
<gene>
    <name evidence="2" type="ORF">NDU88_001168</name>
</gene>
<name>A0AAV7RA75_PLEWA</name>
<reference evidence="2" key="1">
    <citation type="journal article" date="2022" name="bioRxiv">
        <title>Sequencing and chromosome-scale assembly of the giantPleurodeles waltlgenome.</title>
        <authorList>
            <person name="Brown T."/>
            <person name="Elewa A."/>
            <person name="Iarovenko S."/>
            <person name="Subramanian E."/>
            <person name="Araus A.J."/>
            <person name="Petzold A."/>
            <person name="Susuki M."/>
            <person name="Suzuki K.-i.T."/>
            <person name="Hayashi T."/>
            <person name="Toyoda A."/>
            <person name="Oliveira C."/>
            <person name="Osipova E."/>
            <person name="Leigh N.D."/>
            <person name="Simon A."/>
            <person name="Yun M.H."/>
        </authorList>
    </citation>
    <scope>NUCLEOTIDE SEQUENCE</scope>
    <source>
        <strain evidence="2">20211129_DDA</strain>
        <tissue evidence="2">Liver</tissue>
    </source>
</reference>
<protein>
    <submittedName>
        <fullName evidence="2">Uncharacterized protein</fullName>
    </submittedName>
</protein>